<dbReference type="KEGG" id="mets:DK389_14040"/>
<protein>
    <submittedName>
        <fullName evidence="2">PilZ domain-containing protein</fullName>
    </submittedName>
</protein>
<organism evidence="2 3">
    <name type="scientific">Methylobacterium durans</name>
    <dbReference type="NCBI Taxonomy" id="2202825"/>
    <lineage>
        <taxon>Bacteria</taxon>
        <taxon>Pseudomonadati</taxon>
        <taxon>Pseudomonadota</taxon>
        <taxon>Alphaproteobacteria</taxon>
        <taxon>Hyphomicrobiales</taxon>
        <taxon>Methylobacteriaceae</taxon>
        <taxon>Methylobacterium</taxon>
    </lineage>
</organism>
<feature type="domain" description="PilZ" evidence="1">
    <location>
        <begin position="7"/>
        <end position="83"/>
    </location>
</feature>
<dbReference type="Gene3D" id="2.40.10.220">
    <property type="entry name" value="predicted glycosyltransferase like domains"/>
    <property type="match status" value="1"/>
</dbReference>
<dbReference type="AlphaFoldDB" id="A0A2U8W7S5"/>
<dbReference type="Proteomes" id="UP000245926">
    <property type="component" value="Chromosome"/>
</dbReference>
<accession>A0A2U8W7S5</accession>
<dbReference type="Pfam" id="PF07238">
    <property type="entry name" value="PilZ"/>
    <property type="match status" value="1"/>
</dbReference>
<dbReference type="SUPFAM" id="SSF141371">
    <property type="entry name" value="PilZ domain-like"/>
    <property type="match status" value="1"/>
</dbReference>
<gene>
    <name evidence="2" type="ORF">DK389_14040</name>
</gene>
<dbReference type="InterPro" id="IPR009875">
    <property type="entry name" value="PilZ_domain"/>
</dbReference>
<sequence length="99" mass="10299">MACPGIDRRRTERQEVDLPGSVGLANGRRLACAVTDLSGAGARLAFAEIGLLPVRFALRLGALAARPVRLVWRRGPEIGIAFEAEGAPEVGAPSPPGSV</sequence>
<reference evidence="3" key="1">
    <citation type="submission" date="2018-05" db="EMBL/GenBank/DDBJ databases">
        <title>Complete Genome Sequence of Methylobacterium sp. 17SD2-17.</title>
        <authorList>
            <person name="Srinivasan S."/>
        </authorList>
    </citation>
    <scope>NUCLEOTIDE SEQUENCE [LARGE SCALE GENOMIC DNA]</scope>
    <source>
        <strain evidence="3">17SD2-17</strain>
    </source>
</reference>
<keyword evidence="3" id="KW-1185">Reference proteome</keyword>
<dbReference type="OrthoDB" id="8479831at2"/>
<dbReference type="GO" id="GO:0035438">
    <property type="term" value="F:cyclic-di-GMP binding"/>
    <property type="evidence" value="ECO:0007669"/>
    <property type="project" value="InterPro"/>
</dbReference>
<evidence type="ECO:0000259" key="1">
    <source>
        <dbReference type="Pfam" id="PF07238"/>
    </source>
</evidence>
<evidence type="ECO:0000313" key="3">
    <source>
        <dbReference type="Proteomes" id="UP000245926"/>
    </source>
</evidence>
<evidence type="ECO:0000313" key="2">
    <source>
        <dbReference type="EMBL" id="AWN41432.1"/>
    </source>
</evidence>
<proteinExistence type="predicted"/>
<dbReference type="EMBL" id="CP029550">
    <property type="protein sequence ID" value="AWN41432.1"/>
    <property type="molecule type" value="Genomic_DNA"/>
</dbReference>
<dbReference type="RefSeq" id="WP_109890441.1">
    <property type="nucleotide sequence ID" value="NZ_CP029550.1"/>
</dbReference>
<name>A0A2U8W7S5_9HYPH</name>